<feature type="compositionally biased region" description="Polar residues" evidence="1">
    <location>
        <begin position="172"/>
        <end position="182"/>
    </location>
</feature>
<dbReference type="Gene3D" id="1.10.720.30">
    <property type="entry name" value="SAP domain"/>
    <property type="match status" value="1"/>
</dbReference>
<feature type="region of interest" description="Disordered" evidence="1">
    <location>
        <begin position="19"/>
        <end position="333"/>
    </location>
</feature>
<evidence type="ECO:0000313" key="3">
    <source>
        <dbReference type="EMBL" id="KAF2015465.1"/>
    </source>
</evidence>
<evidence type="ECO:0000313" key="4">
    <source>
        <dbReference type="Proteomes" id="UP000799778"/>
    </source>
</evidence>
<dbReference type="CDD" id="cd12432">
    <property type="entry name" value="RRM_ACINU"/>
    <property type="match status" value="1"/>
</dbReference>
<feature type="compositionally biased region" description="Basic and acidic residues" evidence="1">
    <location>
        <begin position="132"/>
        <end position="155"/>
    </location>
</feature>
<name>A0A6A5XQA7_9PLEO</name>
<organism evidence="3 4">
    <name type="scientific">Aaosphaeria arxii CBS 175.79</name>
    <dbReference type="NCBI Taxonomy" id="1450172"/>
    <lineage>
        <taxon>Eukaryota</taxon>
        <taxon>Fungi</taxon>
        <taxon>Dikarya</taxon>
        <taxon>Ascomycota</taxon>
        <taxon>Pezizomycotina</taxon>
        <taxon>Dothideomycetes</taxon>
        <taxon>Pleosporomycetidae</taxon>
        <taxon>Pleosporales</taxon>
        <taxon>Pleosporales incertae sedis</taxon>
        <taxon>Aaosphaeria</taxon>
    </lineage>
</organism>
<sequence length="656" mass="72482">MTDYNKLTVANLRQILKDRGIASTGLTRKAQIIEKLEERDQEENAAPAETEQTPEVLEAPEAPEAPKPEVKPAEEPVQEETAPSPEALTREDQEFNSISQEDVPEPTPAADATPIEEPEKQQEAAPQSPSEPMREPSREPSREMSEALPTEKEATPDAPDDATTTADPIVQPSDTTPQTETQDFAMKDPRTPSPDPNEKQSVEKATLAPIPETSTNASIDASRLNTEELEADTKKRKRRSQSPDVASQDLRAKKPRPSEIAAENVHLKEDTDVVMEQRAPEAEVDKVEEKEEREQTEESEAVKEQSAVMEKKEKDNRYKDILPPSEPTVSAEATADDRPIFPALHPATPAIYIRDLMRPLRPDPLRKHLISLASPPNSSPDPSILKSLFLDPVRTHALVLFASTTAASRVRSSLHGCVWPPESQRKELWVDFVPEDKVDLWIQEEEGAIAAEKEARASGRPIPAKRFEVVYDEIHNDAGSAVEAVFQEVGARAPANAPRGPKASMDRFRRGSEQQGPPLPKASSDEETRKDLGKSFQTLDQLFKSTAAKPKLYFLPVSDNIADRRLDELREATSRKYNPDEKVRGRGAQFNDLNQKVRFSFDEDDRLIEVGGDFGPWKDDTGFKGGRGGGRGGRFRGGGGFRGGRGGGYRGGGRLD</sequence>
<feature type="compositionally biased region" description="Basic and acidic residues" evidence="1">
    <location>
        <begin position="278"/>
        <end position="293"/>
    </location>
</feature>
<dbReference type="Proteomes" id="UP000799778">
    <property type="component" value="Unassembled WGS sequence"/>
</dbReference>
<gene>
    <name evidence="3" type="ORF">BU24DRAFT_421769</name>
</gene>
<dbReference type="InterPro" id="IPR003034">
    <property type="entry name" value="SAP_dom"/>
</dbReference>
<feature type="region of interest" description="Disordered" evidence="1">
    <location>
        <begin position="618"/>
        <end position="656"/>
    </location>
</feature>
<evidence type="ECO:0000256" key="1">
    <source>
        <dbReference type="SAM" id="MobiDB-lite"/>
    </source>
</evidence>
<dbReference type="PANTHER" id="PTHR47031:SF3">
    <property type="entry name" value="SAP DOMAIN-CONTAINING PROTEIN"/>
    <property type="match status" value="1"/>
</dbReference>
<dbReference type="RefSeq" id="XP_033383804.1">
    <property type="nucleotide sequence ID" value="XM_033527803.1"/>
</dbReference>
<feature type="domain" description="SAP" evidence="2">
    <location>
        <begin position="3"/>
        <end position="38"/>
    </location>
</feature>
<feature type="compositionally biased region" description="Low complexity" evidence="1">
    <location>
        <begin position="493"/>
        <end position="503"/>
    </location>
</feature>
<feature type="compositionally biased region" description="Basic and acidic residues" evidence="1">
    <location>
        <begin position="309"/>
        <end position="320"/>
    </location>
</feature>
<dbReference type="PANTHER" id="PTHR47031">
    <property type="entry name" value="SAP DNA-BINDING DOMAIN-CONTAINING PROTEIN"/>
    <property type="match status" value="1"/>
</dbReference>
<feature type="compositionally biased region" description="Basic and acidic residues" evidence="1">
    <location>
        <begin position="185"/>
        <end position="202"/>
    </location>
</feature>
<feature type="compositionally biased region" description="Basic and acidic residues" evidence="1">
    <location>
        <begin position="64"/>
        <end position="74"/>
    </location>
</feature>
<dbReference type="InterPro" id="IPR034257">
    <property type="entry name" value="Acinus_RRM"/>
</dbReference>
<dbReference type="Pfam" id="PF16294">
    <property type="entry name" value="RSB_motif"/>
    <property type="match status" value="1"/>
</dbReference>
<dbReference type="SUPFAM" id="SSF68906">
    <property type="entry name" value="SAP domain"/>
    <property type="match status" value="1"/>
</dbReference>
<dbReference type="AlphaFoldDB" id="A0A6A5XQA7"/>
<dbReference type="OrthoDB" id="5348404at2759"/>
<dbReference type="EMBL" id="ML978069">
    <property type="protein sequence ID" value="KAF2015465.1"/>
    <property type="molecule type" value="Genomic_DNA"/>
</dbReference>
<proteinExistence type="predicted"/>
<dbReference type="InterPro" id="IPR036361">
    <property type="entry name" value="SAP_dom_sf"/>
</dbReference>
<protein>
    <recommendedName>
        <fullName evidence="2">SAP domain-containing protein</fullName>
    </recommendedName>
</protein>
<dbReference type="Pfam" id="PF02037">
    <property type="entry name" value="SAP"/>
    <property type="match status" value="1"/>
</dbReference>
<feature type="region of interest" description="Disordered" evidence="1">
    <location>
        <begin position="493"/>
        <end position="530"/>
    </location>
</feature>
<feature type="compositionally biased region" description="Gly residues" evidence="1">
    <location>
        <begin position="623"/>
        <end position="656"/>
    </location>
</feature>
<reference evidence="3" key="1">
    <citation type="journal article" date="2020" name="Stud. Mycol.">
        <title>101 Dothideomycetes genomes: a test case for predicting lifestyles and emergence of pathogens.</title>
        <authorList>
            <person name="Haridas S."/>
            <person name="Albert R."/>
            <person name="Binder M."/>
            <person name="Bloem J."/>
            <person name="Labutti K."/>
            <person name="Salamov A."/>
            <person name="Andreopoulos B."/>
            <person name="Baker S."/>
            <person name="Barry K."/>
            <person name="Bills G."/>
            <person name="Bluhm B."/>
            <person name="Cannon C."/>
            <person name="Castanera R."/>
            <person name="Culley D."/>
            <person name="Daum C."/>
            <person name="Ezra D."/>
            <person name="Gonzalez J."/>
            <person name="Henrissat B."/>
            <person name="Kuo A."/>
            <person name="Liang C."/>
            <person name="Lipzen A."/>
            <person name="Lutzoni F."/>
            <person name="Magnuson J."/>
            <person name="Mondo S."/>
            <person name="Nolan M."/>
            <person name="Ohm R."/>
            <person name="Pangilinan J."/>
            <person name="Park H.-J."/>
            <person name="Ramirez L."/>
            <person name="Alfaro M."/>
            <person name="Sun H."/>
            <person name="Tritt A."/>
            <person name="Yoshinaga Y."/>
            <person name="Zwiers L.-H."/>
            <person name="Turgeon B."/>
            <person name="Goodwin S."/>
            <person name="Spatafora J."/>
            <person name="Crous P."/>
            <person name="Grigoriev I."/>
        </authorList>
    </citation>
    <scope>NUCLEOTIDE SEQUENCE</scope>
    <source>
        <strain evidence="3">CBS 175.79</strain>
    </source>
</reference>
<dbReference type="InterPro" id="IPR032552">
    <property type="entry name" value="RSB_motif"/>
</dbReference>
<keyword evidence="4" id="KW-1185">Reference proteome</keyword>
<accession>A0A6A5XQA7</accession>
<dbReference type="GeneID" id="54285200"/>
<evidence type="ECO:0000259" key="2">
    <source>
        <dbReference type="Pfam" id="PF02037"/>
    </source>
</evidence>